<protein>
    <submittedName>
        <fullName evidence="1">Uncharacterized protein</fullName>
    </submittedName>
</protein>
<evidence type="ECO:0000313" key="2">
    <source>
        <dbReference type="Proteomes" id="UP001239111"/>
    </source>
</evidence>
<dbReference type="Proteomes" id="UP001239111">
    <property type="component" value="Chromosome 3"/>
</dbReference>
<keyword evidence="2" id="KW-1185">Reference proteome</keyword>
<comment type="caution">
    <text evidence="1">The sequence shown here is derived from an EMBL/GenBank/DDBJ whole genome shotgun (WGS) entry which is preliminary data.</text>
</comment>
<sequence length="263" mass="31015">MDSDQYYLLSVQISQYVQLLVQQFVMTHKHPRYHELASVCKENLLELGITAYATSLGIKVQNLPYALELLHDWELKLEDSQFFEDYISFVENEIEIEKVRHDLKRKDYVQFHPELMNLMLESKALIHPQLLPTTFSSCLITIKPAYLKSEENLIAIGLEQFVPYFMATQKFSKDSDVIAAALQQIQKYLIPTRDWTGLMSYVKKYKNSEHHSAIKYYFETGRAPRTEHCVLSEYKLLAPKDQPLELLPQIWKDYLYRVSYFKL</sequence>
<reference evidence="1" key="1">
    <citation type="submission" date="2023-04" db="EMBL/GenBank/DDBJ databases">
        <title>A chromosome-level genome assembly of the parasitoid wasp Eretmocerus hayati.</title>
        <authorList>
            <person name="Zhong Y."/>
            <person name="Liu S."/>
            <person name="Liu Y."/>
        </authorList>
    </citation>
    <scope>NUCLEOTIDE SEQUENCE</scope>
    <source>
        <strain evidence="1">ZJU_SS_LIU_2023</strain>
    </source>
</reference>
<name>A0ACC2NFZ5_9HYME</name>
<organism evidence="1 2">
    <name type="scientific">Eretmocerus hayati</name>
    <dbReference type="NCBI Taxonomy" id="131215"/>
    <lineage>
        <taxon>Eukaryota</taxon>
        <taxon>Metazoa</taxon>
        <taxon>Ecdysozoa</taxon>
        <taxon>Arthropoda</taxon>
        <taxon>Hexapoda</taxon>
        <taxon>Insecta</taxon>
        <taxon>Pterygota</taxon>
        <taxon>Neoptera</taxon>
        <taxon>Endopterygota</taxon>
        <taxon>Hymenoptera</taxon>
        <taxon>Apocrita</taxon>
        <taxon>Proctotrupomorpha</taxon>
        <taxon>Chalcidoidea</taxon>
        <taxon>Aphelinidae</taxon>
        <taxon>Aphelininae</taxon>
        <taxon>Eretmocerus</taxon>
    </lineage>
</organism>
<gene>
    <name evidence="1" type="ORF">QAD02_001379</name>
</gene>
<proteinExistence type="predicted"/>
<dbReference type="EMBL" id="CM056743">
    <property type="protein sequence ID" value="KAJ8670120.1"/>
    <property type="molecule type" value="Genomic_DNA"/>
</dbReference>
<accession>A0ACC2NFZ5</accession>
<evidence type="ECO:0000313" key="1">
    <source>
        <dbReference type="EMBL" id="KAJ8670120.1"/>
    </source>
</evidence>